<name>A0A6H5H945_9HEMI</name>
<gene>
    <name evidence="1" type="ORF">NTEN_LOCUS17630</name>
</gene>
<dbReference type="Proteomes" id="UP000479000">
    <property type="component" value="Unassembled WGS sequence"/>
</dbReference>
<evidence type="ECO:0000313" key="2">
    <source>
        <dbReference type="Proteomes" id="UP000479000"/>
    </source>
</evidence>
<reference evidence="1 2" key="1">
    <citation type="submission" date="2020-02" db="EMBL/GenBank/DDBJ databases">
        <authorList>
            <person name="Ferguson B K."/>
        </authorList>
    </citation>
    <scope>NUCLEOTIDE SEQUENCE [LARGE SCALE GENOMIC DNA]</scope>
</reference>
<evidence type="ECO:0000313" key="1">
    <source>
        <dbReference type="EMBL" id="CAB0012941.1"/>
    </source>
</evidence>
<proteinExistence type="predicted"/>
<protein>
    <submittedName>
        <fullName evidence="1">Uncharacterized protein</fullName>
    </submittedName>
</protein>
<sequence length="449" mass="51148">MASISDGIVVHSEMYSCVCQAWKPGEHSSYDKFMGWSMDDGYNQIVPKFAYQNMEVLCVIYTPLVSNRILGLQRLDANIEPRFIFTRREHRVVSDSSTWADVQIHQKISFCSVAKVEILKPRRMLLDAPGFFCSAPATPNEDDLGSVEKIAERLRRSLYVVAIGDRRQFKIIPHDSNSSTRKPDALFYQFEIFIDSVRRKAILHGLNDFFLQGRTVMRQGIVFPAFLHEFPSRAASDVMFLSECFTSRTASRGTFFLAAKSAIRELSLLGRLPGVVSSRLHYNLRSDGSEALGRSANETTHQLSPRCRTLVDSQSENAPCRSSFRSALESKIPNWWLPLTDLSSPARPKLDINHSQRYVKSNGFKEQITIIRAGSKSRSASINVQLFSGDIGVRMYDTYLPFHFREGHFDYFGKSSRQEEPMSVEYTRLHYPWPILPGGQKPGWTKFID</sequence>
<organism evidence="1 2">
    <name type="scientific">Nesidiocoris tenuis</name>
    <dbReference type="NCBI Taxonomy" id="355587"/>
    <lineage>
        <taxon>Eukaryota</taxon>
        <taxon>Metazoa</taxon>
        <taxon>Ecdysozoa</taxon>
        <taxon>Arthropoda</taxon>
        <taxon>Hexapoda</taxon>
        <taxon>Insecta</taxon>
        <taxon>Pterygota</taxon>
        <taxon>Neoptera</taxon>
        <taxon>Paraneoptera</taxon>
        <taxon>Hemiptera</taxon>
        <taxon>Heteroptera</taxon>
        <taxon>Panheteroptera</taxon>
        <taxon>Cimicomorpha</taxon>
        <taxon>Miridae</taxon>
        <taxon>Dicyphina</taxon>
        <taxon>Nesidiocoris</taxon>
    </lineage>
</organism>
<accession>A0A6H5H945</accession>
<keyword evidence="2" id="KW-1185">Reference proteome</keyword>
<dbReference type="AlphaFoldDB" id="A0A6H5H945"/>
<dbReference type="EMBL" id="CADCXU010025672">
    <property type="protein sequence ID" value="CAB0012941.1"/>
    <property type="molecule type" value="Genomic_DNA"/>
</dbReference>